<dbReference type="PROSITE" id="PS51375">
    <property type="entry name" value="PPR"/>
    <property type="match status" value="1"/>
</dbReference>
<dbReference type="AlphaFoldDB" id="A0AAD5M195"/>
<dbReference type="Proteomes" id="UP001196413">
    <property type="component" value="Unassembled WGS sequence"/>
</dbReference>
<dbReference type="Gene3D" id="1.25.40.10">
    <property type="entry name" value="Tetratricopeptide repeat domain"/>
    <property type="match status" value="1"/>
</dbReference>
<dbReference type="EMBL" id="JAHQIW010000550">
    <property type="protein sequence ID" value="KAJ1348743.1"/>
    <property type="molecule type" value="Genomic_DNA"/>
</dbReference>
<dbReference type="PANTHER" id="PTHR46669">
    <property type="entry name" value="LEUCINE-RICH PPR MOTIF-CONTAINING PROTEIN, MITOCHONDRIAL"/>
    <property type="match status" value="1"/>
</dbReference>
<dbReference type="GO" id="GO:0003730">
    <property type="term" value="F:mRNA 3'-UTR binding"/>
    <property type="evidence" value="ECO:0007669"/>
    <property type="project" value="TreeGrafter"/>
</dbReference>
<dbReference type="PANTHER" id="PTHR46669:SF1">
    <property type="entry name" value="LEUCINE-RICH PPR MOTIF-CONTAINING PROTEIN, MITOCHONDRIAL"/>
    <property type="match status" value="1"/>
</dbReference>
<proteinExistence type="predicted"/>
<gene>
    <name evidence="2" type="ORF">KIN20_004116</name>
</gene>
<feature type="repeat" description="PPR" evidence="1">
    <location>
        <begin position="191"/>
        <end position="225"/>
    </location>
</feature>
<evidence type="ECO:0000313" key="2">
    <source>
        <dbReference type="EMBL" id="KAJ1348743.1"/>
    </source>
</evidence>
<evidence type="ECO:0000256" key="1">
    <source>
        <dbReference type="PROSITE-ProRule" id="PRU00708"/>
    </source>
</evidence>
<reference evidence="2" key="1">
    <citation type="submission" date="2021-06" db="EMBL/GenBank/DDBJ databases">
        <title>Parelaphostrongylus tenuis whole genome reference sequence.</title>
        <authorList>
            <person name="Garwood T.J."/>
            <person name="Larsen P.A."/>
            <person name="Fountain-Jones N.M."/>
            <person name="Garbe J.R."/>
            <person name="Macchietto M.G."/>
            <person name="Kania S.A."/>
            <person name="Gerhold R.W."/>
            <person name="Richards J.E."/>
            <person name="Wolf T.M."/>
        </authorList>
    </citation>
    <scope>NUCLEOTIDE SEQUENCE</scope>
    <source>
        <strain evidence="2">MNPRO001-30</strain>
        <tissue evidence="2">Meninges</tissue>
    </source>
</reference>
<dbReference type="InterPro" id="IPR011990">
    <property type="entry name" value="TPR-like_helical_dom_sf"/>
</dbReference>
<comment type="caution">
    <text evidence="2">The sequence shown here is derived from an EMBL/GenBank/DDBJ whole genome shotgun (WGS) entry which is preliminary data.</text>
</comment>
<dbReference type="GO" id="GO:0005634">
    <property type="term" value="C:nucleus"/>
    <property type="evidence" value="ECO:0007669"/>
    <property type="project" value="TreeGrafter"/>
</dbReference>
<evidence type="ECO:0000313" key="3">
    <source>
        <dbReference type="Proteomes" id="UP001196413"/>
    </source>
</evidence>
<protein>
    <submittedName>
        <fullName evidence="2">Uncharacterized protein</fullName>
    </submittedName>
</protein>
<dbReference type="GO" id="GO:0005739">
    <property type="term" value="C:mitochondrion"/>
    <property type="evidence" value="ECO:0007669"/>
    <property type="project" value="TreeGrafter"/>
</dbReference>
<dbReference type="InterPro" id="IPR002885">
    <property type="entry name" value="PPR_rpt"/>
</dbReference>
<dbReference type="InterPro" id="IPR033490">
    <property type="entry name" value="LRP130"/>
</dbReference>
<organism evidence="2 3">
    <name type="scientific">Parelaphostrongylus tenuis</name>
    <name type="common">Meningeal worm</name>
    <dbReference type="NCBI Taxonomy" id="148309"/>
    <lineage>
        <taxon>Eukaryota</taxon>
        <taxon>Metazoa</taxon>
        <taxon>Ecdysozoa</taxon>
        <taxon>Nematoda</taxon>
        <taxon>Chromadorea</taxon>
        <taxon>Rhabditida</taxon>
        <taxon>Rhabditina</taxon>
        <taxon>Rhabditomorpha</taxon>
        <taxon>Strongyloidea</taxon>
        <taxon>Metastrongylidae</taxon>
        <taxon>Parelaphostrongylus</taxon>
    </lineage>
</organism>
<accession>A0AAD5M195</accession>
<dbReference type="GO" id="GO:0070129">
    <property type="term" value="P:regulation of mitochondrial translation"/>
    <property type="evidence" value="ECO:0007669"/>
    <property type="project" value="TreeGrafter"/>
</dbReference>
<keyword evidence="3" id="KW-1185">Reference proteome</keyword>
<name>A0AAD5M195_PARTN</name>
<sequence length="981" mass="112536">MLLQSFLSLTCSVKRCRISLRSNGTAVVPYFCGASSSLDITDDNKLINRSDFRGIPARSTKRDVARFPETVLSQIQESLRRNYRISASTVFLDVVKRLEDGDEAFVSTLRRSSERWLPMLLRACGRATSNVRNSSRQQILARLWKEVNSRGIPISITSVNALLSSLLENGSHFASFEVLSDIEEKRNLSPDQHTFQLLLTSLARSGDIEGCRSMVYEMARRGFMVDNKCNDALVYCFALRGYHAKADSLAEQALGKYGADAVSSSQGACAKAAAARADMNRLRKVLRRAVAGAERKLILSSRDVLETIWLLAEKSMNGDGAECVNLTEQMLNHTCHGAGFFRLLIREVETHIMHQHYYTAIALLEDTNRISDCLKNQRKSLFLDQIIAQLSRQVIRNEVNVAKVHDIANRVVAIFQHHPNAPRIHDDLLYAALMYKEFSIDKRMEYVSALVDMVDRERTRHHLILPLLASTDDVEDRLKLIFRCCNLGYRDLSQHDISVSSHLLLRPLYDRLVISTRGGGISKLDKLARILRSFGVGSDSIWRTMYAWWQDQSSREKRMEDLQSAKRPSAAELQGWLQQHYTTIFKLDKKGSVKAPVIPITYDRLKKFVDDRDSSKVHAFVSSYGWPDDTNFEEIIPDLLGLYLDHEEWGNVKKMLTSLSSQSGRWQKDDDPSYSPLKNYHLLQILRRLSNEGEEISIRKIINYSYELRRLFPGALANYDTFFNTLHEYNRLFGRCFERLPNPSVEKIDECIDLLRTLSKLEVLQLHPSLYCSNGIVALLRHCILQKSDNSKRNIQYVLHKAQNFLPQSRVHCLYAAVLVATKHLEEAATFLEEHVSEVDPLDCIMAMRFMNALKAKMVDEEFIRQFAELCLKYTSLSKDIEAVRQLQADWIRICEQRKLAPLALRLYDLFKRYGIDLQISEKHRLWNIIGEHEILAKQWIYEPDGFLRISADDDLIQNTDIGQIKRVLEDEISTNRSIAL</sequence>